<dbReference type="InterPro" id="IPR014555">
    <property type="entry name" value="RecF-like"/>
</dbReference>
<evidence type="ECO:0000313" key="2">
    <source>
        <dbReference type="EMBL" id="CAH0999451.1"/>
    </source>
</evidence>
<gene>
    <name evidence="2" type="ORF">LEM8419_00751</name>
</gene>
<dbReference type="SUPFAM" id="SSF52540">
    <property type="entry name" value="P-loop containing nucleoside triphosphate hydrolases"/>
    <property type="match status" value="1"/>
</dbReference>
<evidence type="ECO:0000313" key="3">
    <source>
        <dbReference type="Proteomes" id="UP000837803"/>
    </source>
</evidence>
<reference evidence="2" key="1">
    <citation type="submission" date="2021-12" db="EMBL/GenBank/DDBJ databases">
        <authorList>
            <person name="Rodrigo-Torres L."/>
            <person name="Arahal R. D."/>
            <person name="Lucena T."/>
        </authorList>
    </citation>
    <scope>NUCLEOTIDE SEQUENCE</scope>
    <source>
        <strain evidence="2">CECT 8419</strain>
    </source>
</reference>
<evidence type="ECO:0000259" key="1">
    <source>
        <dbReference type="Pfam" id="PF13304"/>
    </source>
</evidence>
<keyword evidence="3" id="KW-1185">Reference proteome</keyword>
<dbReference type="Gene3D" id="3.40.50.300">
    <property type="entry name" value="P-loop containing nucleotide triphosphate hydrolases"/>
    <property type="match status" value="1"/>
</dbReference>
<dbReference type="RefSeq" id="WP_238749633.1">
    <property type="nucleotide sequence ID" value="NZ_CAKLPZ010000001.1"/>
</dbReference>
<dbReference type="InterPro" id="IPR003959">
    <property type="entry name" value="ATPase_AAA_core"/>
</dbReference>
<organism evidence="2 3">
    <name type="scientific">Neolewinella maritima</name>
    <dbReference type="NCBI Taxonomy" id="1383882"/>
    <lineage>
        <taxon>Bacteria</taxon>
        <taxon>Pseudomonadati</taxon>
        <taxon>Bacteroidota</taxon>
        <taxon>Saprospiria</taxon>
        <taxon>Saprospirales</taxon>
        <taxon>Lewinellaceae</taxon>
        <taxon>Neolewinella</taxon>
    </lineage>
</organism>
<dbReference type="PANTHER" id="PTHR40396">
    <property type="entry name" value="ATPASE-LIKE PROTEIN"/>
    <property type="match status" value="1"/>
</dbReference>
<dbReference type="EMBL" id="CAKLPZ010000001">
    <property type="protein sequence ID" value="CAH0999451.1"/>
    <property type="molecule type" value="Genomic_DNA"/>
</dbReference>
<accession>A0ABM9AXM3</accession>
<feature type="domain" description="ATPase AAA-type core" evidence="1">
    <location>
        <begin position="23"/>
        <end position="372"/>
    </location>
</feature>
<dbReference type="PIRSF" id="PIRSF029347">
    <property type="entry name" value="RecF"/>
    <property type="match status" value="1"/>
</dbReference>
<proteinExistence type="predicted"/>
<name>A0ABM9AXM3_9BACT</name>
<dbReference type="InterPro" id="IPR027417">
    <property type="entry name" value="P-loop_NTPase"/>
</dbReference>
<comment type="caution">
    <text evidence="2">The sequence shown here is derived from an EMBL/GenBank/DDBJ whole genome shotgun (WGS) entry which is preliminary data.</text>
</comment>
<protein>
    <recommendedName>
        <fullName evidence="1">ATPase AAA-type core domain-containing protein</fullName>
    </recommendedName>
</protein>
<dbReference type="PANTHER" id="PTHR40396:SF1">
    <property type="entry name" value="ATPASE AAA-TYPE CORE DOMAIN-CONTAINING PROTEIN"/>
    <property type="match status" value="1"/>
</dbReference>
<dbReference type="Pfam" id="PF13304">
    <property type="entry name" value="AAA_21"/>
    <property type="match status" value="1"/>
</dbReference>
<sequence>MITRIEVTGFKTFTDFAVDLAPLTVIAGANASGKSNLFDVLRLLRDMATNGHTPSIQTRGGLTQVFTKYNKEETSSYIVIAVELLLPLQTRGYSTEFMERLEHNRWRYELKLRLDIGYEDIDAVEIVGEKLTTISEKKDSWPQRYLSKDQRDKYVMVSYGGPNVLIDSFSTNDENEKGRYQFGNYSNTLHKTALSETTIRDDKHLRAVFNAISSIELVDLAKPYHFSNFARASGNDDKQSNILRHLQLIKQYPVDLQYLSRRVNKIIKDIVDVDVYIDDFKRATVTATDTLGGTYVADLLSEGTLRVIALSTYLLGRESNRCLLIEEPENGVDPRVLNEMLNLLIDIVFSPFEEENAGLGQVLCTTHSPTFLQAALRAHGNKPGVHALLTTKVVSFVNTEGRRRKLPATRMNEIVLDADGTSPKGRIERYTLSQALDYLNQLRLPQQNKESLPDA</sequence>
<dbReference type="Proteomes" id="UP000837803">
    <property type="component" value="Unassembled WGS sequence"/>
</dbReference>